<organism evidence="2 3">
    <name type="scientific">Sandaracinobacteroides saxicola</name>
    <dbReference type="NCBI Taxonomy" id="2759707"/>
    <lineage>
        <taxon>Bacteria</taxon>
        <taxon>Pseudomonadati</taxon>
        <taxon>Pseudomonadota</taxon>
        <taxon>Alphaproteobacteria</taxon>
        <taxon>Sphingomonadales</taxon>
        <taxon>Sphingosinicellaceae</taxon>
        <taxon>Sandaracinobacteroides</taxon>
    </lineage>
</organism>
<feature type="region of interest" description="Disordered" evidence="1">
    <location>
        <begin position="89"/>
        <end position="110"/>
    </location>
</feature>
<feature type="compositionally biased region" description="Basic and acidic residues" evidence="1">
    <location>
        <begin position="100"/>
        <end position="110"/>
    </location>
</feature>
<dbReference type="EMBL" id="CP059851">
    <property type="protein sequence ID" value="QMW23115.1"/>
    <property type="molecule type" value="Genomic_DNA"/>
</dbReference>
<dbReference type="Proteomes" id="UP000515292">
    <property type="component" value="Chromosome"/>
</dbReference>
<name>A0A7G5IIC3_9SPHN</name>
<evidence type="ECO:0000313" key="3">
    <source>
        <dbReference type="Proteomes" id="UP000515292"/>
    </source>
</evidence>
<dbReference type="RefSeq" id="WP_182296649.1">
    <property type="nucleotide sequence ID" value="NZ_CP059851.1"/>
</dbReference>
<evidence type="ECO:0000256" key="1">
    <source>
        <dbReference type="SAM" id="MobiDB-lite"/>
    </source>
</evidence>
<dbReference type="KEGG" id="sand:H3309_00935"/>
<dbReference type="Gene3D" id="2.180.10.10">
    <property type="entry name" value="RHS repeat-associated core"/>
    <property type="match status" value="1"/>
</dbReference>
<dbReference type="NCBIfam" id="TIGR03696">
    <property type="entry name" value="Rhs_assc_core"/>
    <property type="match status" value="1"/>
</dbReference>
<evidence type="ECO:0000313" key="2">
    <source>
        <dbReference type="EMBL" id="QMW23115.1"/>
    </source>
</evidence>
<keyword evidence="3" id="KW-1185">Reference proteome</keyword>
<accession>A0A7G5IIC3</accession>
<dbReference type="InterPro" id="IPR022385">
    <property type="entry name" value="Rhs_assc_core"/>
</dbReference>
<evidence type="ECO:0008006" key="4">
    <source>
        <dbReference type="Google" id="ProtNLM"/>
    </source>
</evidence>
<reference evidence="2 3" key="1">
    <citation type="submission" date="2020-07" db="EMBL/GenBank/DDBJ databases">
        <title>Complete genome sequence for Sandaracinobacter sp. M6.</title>
        <authorList>
            <person name="Tang Y."/>
            <person name="Liu Q."/>
            <person name="Guo Z."/>
            <person name="Lei P."/>
            <person name="Huang B."/>
        </authorList>
    </citation>
    <scope>NUCLEOTIDE SEQUENCE [LARGE SCALE GENOMIC DNA]</scope>
    <source>
        <strain evidence="2 3">M6</strain>
    </source>
</reference>
<proteinExistence type="predicted"/>
<sequence>MLTDALGSVAAQADGSGQVATVLNSYGPLGEPGVGGAGQDTGRIRYTGQMWLLEVGVYHDKARAYSPKLGRFLQTDPIGSAQPIAHRYSYPVDAGSGGHEAGRMADDGVGRRDRKRVLARAVCGMGAETSSA</sequence>
<dbReference type="AlphaFoldDB" id="A0A7G5IIC3"/>
<protein>
    <recommendedName>
        <fullName evidence="4">RHS repeat-associated core domain-containing protein</fullName>
    </recommendedName>
</protein>
<gene>
    <name evidence="2" type="ORF">H3309_00935</name>
</gene>